<dbReference type="PANTHER" id="PTHR36302">
    <property type="entry name" value="BLR7088 PROTEIN"/>
    <property type="match status" value="1"/>
</dbReference>
<sequence length="148" mass="16341">MFRLILIMVLGGLCAPLWAEQAVPALTVSEAYVRGMPPTQKVTAAFMTLKNTRSSDVNLVSAYSDAAQTLEFHQHIHNNGMMRMVKQSSIRIPANGELELKPGNYHLMMIGLKRPLKEGESVLLTLVADDGEEIQITAPVISVLHKHH</sequence>
<dbReference type="SUPFAM" id="SSF110087">
    <property type="entry name" value="DR1885-like metal-binding protein"/>
    <property type="match status" value="1"/>
</dbReference>
<evidence type="ECO:0000313" key="3">
    <source>
        <dbReference type="Proteomes" id="UP000610558"/>
    </source>
</evidence>
<dbReference type="RefSeq" id="WP_190763727.1">
    <property type="nucleotide sequence ID" value="NZ_JACXLD010000003.1"/>
</dbReference>
<evidence type="ECO:0000256" key="1">
    <source>
        <dbReference type="SAM" id="SignalP"/>
    </source>
</evidence>
<name>A0A927GW11_9GAMM</name>
<organism evidence="2 3">
    <name type="scientific">Spongiibacter pelagi</name>
    <dbReference type="NCBI Taxonomy" id="2760804"/>
    <lineage>
        <taxon>Bacteria</taxon>
        <taxon>Pseudomonadati</taxon>
        <taxon>Pseudomonadota</taxon>
        <taxon>Gammaproteobacteria</taxon>
        <taxon>Cellvibrionales</taxon>
        <taxon>Spongiibacteraceae</taxon>
        <taxon>Spongiibacter</taxon>
    </lineage>
</organism>
<dbReference type="InterPro" id="IPR036182">
    <property type="entry name" value="PCuAC_sf"/>
</dbReference>
<feature type="signal peptide" evidence="1">
    <location>
        <begin position="1"/>
        <end position="19"/>
    </location>
</feature>
<keyword evidence="3" id="KW-1185">Reference proteome</keyword>
<gene>
    <name evidence="2" type="ORF">IB286_06455</name>
</gene>
<dbReference type="AlphaFoldDB" id="A0A927GW11"/>
<dbReference type="InterPro" id="IPR058248">
    <property type="entry name" value="Lxx211020-like"/>
</dbReference>
<evidence type="ECO:0000313" key="2">
    <source>
        <dbReference type="EMBL" id="MBD2858648.1"/>
    </source>
</evidence>
<proteinExistence type="predicted"/>
<accession>A0A927GW11</accession>
<dbReference type="InterPro" id="IPR007410">
    <property type="entry name" value="LpqE-like"/>
</dbReference>
<reference evidence="2" key="1">
    <citation type="submission" date="2020-09" db="EMBL/GenBank/DDBJ databases">
        <authorList>
            <person name="Yoon J.-W."/>
        </authorList>
    </citation>
    <scope>NUCLEOTIDE SEQUENCE</scope>
    <source>
        <strain evidence="2">KMU-158</strain>
    </source>
</reference>
<protein>
    <submittedName>
        <fullName evidence="2">Copper chaperone PCu(A)C</fullName>
    </submittedName>
</protein>
<comment type="caution">
    <text evidence="2">The sequence shown here is derived from an EMBL/GenBank/DDBJ whole genome shotgun (WGS) entry which is preliminary data.</text>
</comment>
<dbReference type="PANTHER" id="PTHR36302:SF1">
    <property type="entry name" value="COPPER CHAPERONE PCU(A)C"/>
    <property type="match status" value="1"/>
</dbReference>
<dbReference type="EMBL" id="JACXLD010000003">
    <property type="protein sequence ID" value="MBD2858648.1"/>
    <property type="molecule type" value="Genomic_DNA"/>
</dbReference>
<dbReference type="Gene3D" id="2.60.40.1890">
    <property type="entry name" value="PCu(A)C copper chaperone"/>
    <property type="match status" value="1"/>
</dbReference>
<keyword evidence="1" id="KW-0732">Signal</keyword>
<feature type="chain" id="PRO_5037392735" evidence="1">
    <location>
        <begin position="20"/>
        <end position="148"/>
    </location>
</feature>
<dbReference type="Proteomes" id="UP000610558">
    <property type="component" value="Unassembled WGS sequence"/>
</dbReference>
<dbReference type="Pfam" id="PF04314">
    <property type="entry name" value="PCuAC"/>
    <property type="match status" value="1"/>
</dbReference>